<gene>
    <name evidence="1" type="ORF">R1flu_019185</name>
</gene>
<dbReference type="AlphaFoldDB" id="A0ABD1ZI93"/>
<keyword evidence="2" id="KW-1185">Reference proteome</keyword>
<dbReference type="PANTHER" id="PTHR10775">
    <property type="entry name" value="OS08G0208400 PROTEIN"/>
    <property type="match status" value="1"/>
</dbReference>
<dbReference type="PANTHER" id="PTHR10775:SF188">
    <property type="entry name" value="TRANSPOSASE-ASSOCIATED DOMAIN-CONTAINING PROTEIN"/>
    <property type="match status" value="1"/>
</dbReference>
<reference evidence="1 2" key="1">
    <citation type="submission" date="2024-09" db="EMBL/GenBank/DDBJ databases">
        <title>Chromosome-scale assembly of Riccia fluitans.</title>
        <authorList>
            <person name="Paukszto L."/>
            <person name="Sawicki J."/>
            <person name="Karawczyk K."/>
            <person name="Piernik-Szablinska J."/>
            <person name="Szczecinska M."/>
            <person name="Mazdziarz M."/>
        </authorList>
    </citation>
    <scope>NUCLEOTIDE SEQUENCE [LARGE SCALE GENOMIC DNA]</scope>
    <source>
        <strain evidence="1">Rf_01</strain>
        <tissue evidence="1">Aerial parts of the thallus</tissue>
    </source>
</reference>
<name>A0ABD1ZI93_9MARC</name>
<evidence type="ECO:0000313" key="2">
    <source>
        <dbReference type="Proteomes" id="UP001605036"/>
    </source>
</evidence>
<sequence length="148" mass="17212">MPDDKMQPILKLEDEQHFADMLWDKEALQSSCKPLYLEAKISMLSFIMMFLNIWDQLKVLNVAVNELLALLTRWALPSENQLPENHYHAKVLISYLGLNYNTIHACLNGFVLFRKEFKDLTGVPSVGKNVWSKEDDRYDQSKFCTISL</sequence>
<protein>
    <submittedName>
        <fullName evidence="1">Uncharacterized protein</fullName>
    </submittedName>
</protein>
<evidence type="ECO:0000313" key="1">
    <source>
        <dbReference type="EMBL" id="KAL2651057.1"/>
    </source>
</evidence>
<comment type="caution">
    <text evidence="1">The sequence shown here is derived from an EMBL/GenBank/DDBJ whole genome shotgun (WGS) entry which is preliminary data.</text>
</comment>
<proteinExistence type="predicted"/>
<dbReference type="EMBL" id="JBHFFA010000001">
    <property type="protein sequence ID" value="KAL2651057.1"/>
    <property type="molecule type" value="Genomic_DNA"/>
</dbReference>
<organism evidence="1 2">
    <name type="scientific">Riccia fluitans</name>
    <dbReference type="NCBI Taxonomy" id="41844"/>
    <lineage>
        <taxon>Eukaryota</taxon>
        <taxon>Viridiplantae</taxon>
        <taxon>Streptophyta</taxon>
        <taxon>Embryophyta</taxon>
        <taxon>Marchantiophyta</taxon>
        <taxon>Marchantiopsida</taxon>
        <taxon>Marchantiidae</taxon>
        <taxon>Marchantiales</taxon>
        <taxon>Ricciaceae</taxon>
        <taxon>Riccia</taxon>
    </lineage>
</organism>
<accession>A0ABD1ZI93</accession>
<dbReference type="Proteomes" id="UP001605036">
    <property type="component" value="Unassembled WGS sequence"/>
</dbReference>